<feature type="compositionally biased region" description="Basic and acidic residues" evidence="1">
    <location>
        <begin position="185"/>
        <end position="203"/>
    </location>
</feature>
<gene>
    <name evidence="3" type="primary">20354834</name>
    <name evidence="2" type="ORF">GGTG_14376</name>
</gene>
<reference evidence="2" key="3">
    <citation type="submission" date="2010-09" db="EMBL/GenBank/DDBJ databases">
        <title>Annotation of Gaeumannomyces graminis var. tritici R3-111a-1.</title>
        <authorList>
            <consortium name="The Broad Institute Genome Sequencing Platform"/>
            <person name="Ma L.-J."/>
            <person name="Dead R."/>
            <person name="Young S.K."/>
            <person name="Zeng Q."/>
            <person name="Gargeya S."/>
            <person name="Fitzgerald M."/>
            <person name="Haas B."/>
            <person name="Abouelleil A."/>
            <person name="Alvarado L."/>
            <person name="Arachchi H.M."/>
            <person name="Berlin A."/>
            <person name="Brown A."/>
            <person name="Chapman S.B."/>
            <person name="Chen Z."/>
            <person name="Dunbar C."/>
            <person name="Freedman E."/>
            <person name="Gearin G."/>
            <person name="Gellesch M."/>
            <person name="Goldberg J."/>
            <person name="Griggs A."/>
            <person name="Gujja S."/>
            <person name="Heiman D."/>
            <person name="Howarth C."/>
            <person name="Larson L."/>
            <person name="Lui A."/>
            <person name="MacDonald P.J.P."/>
            <person name="Mehta T."/>
            <person name="Montmayeur A."/>
            <person name="Murphy C."/>
            <person name="Neiman D."/>
            <person name="Pearson M."/>
            <person name="Priest M."/>
            <person name="Roberts A."/>
            <person name="Saif S."/>
            <person name="Shea T."/>
            <person name="Shenoy N."/>
            <person name="Sisk P."/>
            <person name="Stolte C."/>
            <person name="Sykes S."/>
            <person name="Yandava C."/>
            <person name="Wortman J."/>
            <person name="Nusbaum C."/>
            <person name="Birren B."/>
        </authorList>
    </citation>
    <scope>NUCLEOTIDE SEQUENCE</scope>
    <source>
        <strain evidence="2">R3-111a-1</strain>
    </source>
</reference>
<evidence type="ECO:0008006" key="5">
    <source>
        <dbReference type="Google" id="ProtNLM"/>
    </source>
</evidence>
<proteinExistence type="predicted"/>
<name>J3PLB7_GAET3</name>
<reference evidence="2" key="2">
    <citation type="submission" date="2010-07" db="EMBL/GenBank/DDBJ databases">
        <authorList>
            <consortium name="The Broad Institute Genome Sequencing Platform"/>
            <consortium name="Broad Institute Genome Sequencing Center for Infectious Disease"/>
            <person name="Ma L.-J."/>
            <person name="Dead R."/>
            <person name="Young S."/>
            <person name="Zeng Q."/>
            <person name="Koehrsen M."/>
            <person name="Alvarado L."/>
            <person name="Berlin A."/>
            <person name="Chapman S.B."/>
            <person name="Chen Z."/>
            <person name="Freedman E."/>
            <person name="Gellesch M."/>
            <person name="Goldberg J."/>
            <person name="Griggs A."/>
            <person name="Gujja S."/>
            <person name="Heilman E.R."/>
            <person name="Heiman D."/>
            <person name="Hepburn T."/>
            <person name="Howarth C."/>
            <person name="Jen D."/>
            <person name="Larson L."/>
            <person name="Mehta T."/>
            <person name="Neiman D."/>
            <person name="Pearson M."/>
            <person name="Roberts A."/>
            <person name="Saif S."/>
            <person name="Shea T."/>
            <person name="Shenoy N."/>
            <person name="Sisk P."/>
            <person name="Stolte C."/>
            <person name="Sykes S."/>
            <person name="Walk T."/>
            <person name="White J."/>
            <person name="Yandava C."/>
            <person name="Haas B."/>
            <person name="Nusbaum C."/>
            <person name="Birren B."/>
        </authorList>
    </citation>
    <scope>NUCLEOTIDE SEQUENCE</scope>
    <source>
        <strain evidence="2">R3-111a-1</strain>
    </source>
</reference>
<feature type="compositionally biased region" description="Pro residues" evidence="1">
    <location>
        <begin position="231"/>
        <end position="247"/>
    </location>
</feature>
<reference evidence="3" key="5">
    <citation type="submission" date="2018-04" db="UniProtKB">
        <authorList>
            <consortium name="EnsemblFungi"/>
        </authorList>
    </citation>
    <scope>IDENTIFICATION</scope>
    <source>
        <strain evidence="3">R3-111a-1</strain>
    </source>
</reference>
<feature type="compositionally biased region" description="Low complexity" evidence="1">
    <location>
        <begin position="248"/>
        <end position="263"/>
    </location>
</feature>
<evidence type="ECO:0000313" key="3">
    <source>
        <dbReference type="EnsemblFungi" id="EJT68045"/>
    </source>
</evidence>
<accession>J3PLB7</accession>
<dbReference type="AlphaFoldDB" id="J3PLB7"/>
<feature type="region of interest" description="Disordered" evidence="1">
    <location>
        <begin position="175"/>
        <end position="263"/>
    </location>
</feature>
<dbReference type="VEuPathDB" id="FungiDB:GGTG_14376"/>
<evidence type="ECO:0000256" key="1">
    <source>
        <dbReference type="SAM" id="MobiDB-lite"/>
    </source>
</evidence>
<keyword evidence="4" id="KW-1185">Reference proteome</keyword>
<evidence type="ECO:0000313" key="2">
    <source>
        <dbReference type="EMBL" id="EJT68045.1"/>
    </source>
</evidence>
<dbReference type="EMBL" id="GL385724">
    <property type="protein sequence ID" value="EJT68045.1"/>
    <property type="molecule type" value="Genomic_DNA"/>
</dbReference>
<protein>
    <recommendedName>
        <fullName evidence="5">Myb/SANT-like domain-containing protein</fullName>
    </recommendedName>
</protein>
<dbReference type="HOGENOM" id="CLU_068497_0_0_1"/>
<organism evidence="2">
    <name type="scientific">Gaeumannomyces tritici (strain R3-111a-1)</name>
    <name type="common">Wheat and barley take-all root rot fungus</name>
    <name type="synonym">Gaeumannomyces graminis var. tritici</name>
    <dbReference type="NCBI Taxonomy" id="644352"/>
    <lineage>
        <taxon>Eukaryota</taxon>
        <taxon>Fungi</taxon>
        <taxon>Dikarya</taxon>
        <taxon>Ascomycota</taxon>
        <taxon>Pezizomycotina</taxon>
        <taxon>Sordariomycetes</taxon>
        <taxon>Sordariomycetidae</taxon>
        <taxon>Magnaporthales</taxon>
        <taxon>Magnaporthaceae</taxon>
        <taxon>Gaeumannomyces</taxon>
    </lineage>
</organism>
<dbReference type="EnsemblFungi" id="EJT68045">
    <property type="protein sequence ID" value="EJT68045"/>
    <property type="gene ID" value="GGTG_14376"/>
</dbReference>
<dbReference type="Proteomes" id="UP000006039">
    <property type="component" value="Unassembled WGS sequence"/>
</dbReference>
<reference evidence="4" key="1">
    <citation type="submission" date="2010-07" db="EMBL/GenBank/DDBJ databases">
        <title>The genome sequence of Gaeumannomyces graminis var. tritici strain R3-111a-1.</title>
        <authorList>
            <consortium name="The Broad Institute Genome Sequencing Platform"/>
            <person name="Ma L.-J."/>
            <person name="Dead R."/>
            <person name="Young S."/>
            <person name="Zeng Q."/>
            <person name="Koehrsen M."/>
            <person name="Alvarado L."/>
            <person name="Berlin A."/>
            <person name="Chapman S.B."/>
            <person name="Chen Z."/>
            <person name="Freedman E."/>
            <person name="Gellesch M."/>
            <person name="Goldberg J."/>
            <person name="Griggs A."/>
            <person name="Gujja S."/>
            <person name="Heilman E.R."/>
            <person name="Heiman D."/>
            <person name="Hepburn T."/>
            <person name="Howarth C."/>
            <person name="Jen D."/>
            <person name="Larson L."/>
            <person name="Mehta T."/>
            <person name="Neiman D."/>
            <person name="Pearson M."/>
            <person name="Roberts A."/>
            <person name="Saif S."/>
            <person name="Shea T."/>
            <person name="Shenoy N."/>
            <person name="Sisk P."/>
            <person name="Stolte C."/>
            <person name="Sykes S."/>
            <person name="Walk T."/>
            <person name="White J."/>
            <person name="Yandava C."/>
            <person name="Haas B."/>
            <person name="Nusbaum C."/>
            <person name="Birren B."/>
        </authorList>
    </citation>
    <scope>NUCLEOTIDE SEQUENCE [LARGE SCALE GENOMIC DNA]</scope>
    <source>
        <strain evidence="4">R3-111a-1</strain>
    </source>
</reference>
<dbReference type="GeneID" id="20354834"/>
<sequence length="348" mass="37247">MEWFLVAKNEGLLAVQKKPNLTLAWQRVLDLARAAWGEEAAHLTEVKVADKYQTERKRYLAWAKYTSYSGVSCDPETGTVEGVDVSDEAWQIFAERVKGTAVTWISLGLPLGKVSTYRSLWAIDTAKGDHIQVPAAAVAIPPAPGLDVFGDGMPPPSNPPRAFSPASRLAVIGGEEGTEEEVEVEEARPRRETAEVRRRRETDPDLTALSDGDSWELVNVQRGRSRAPSRRFPPSPLPSSPTGPSPSPSGSRASTYSGSVDSSSADVSNAAVATVATGLSSIAAAITSANQANALTEAATDLRQRYQGTRPLSAILTAVKKLGEGNNVALWNSMDAELKDLFMDDLSG</sequence>
<reference evidence="3" key="4">
    <citation type="journal article" date="2015" name="G3 (Bethesda)">
        <title>Genome sequences of three phytopathogenic species of the Magnaporthaceae family of fungi.</title>
        <authorList>
            <person name="Okagaki L.H."/>
            <person name="Nunes C.C."/>
            <person name="Sailsbery J."/>
            <person name="Clay B."/>
            <person name="Brown D."/>
            <person name="John T."/>
            <person name="Oh Y."/>
            <person name="Young N."/>
            <person name="Fitzgerald M."/>
            <person name="Haas B.J."/>
            <person name="Zeng Q."/>
            <person name="Young S."/>
            <person name="Adiconis X."/>
            <person name="Fan L."/>
            <person name="Levin J.Z."/>
            <person name="Mitchell T.K."/>
            <person name="Okubara P.A."/>
            <person name="Farman M.L."/>
            <person name="Kohn L.M."/>
            <person name="Birren B."/>
            <person name="Ma L.-J."/>
            <person name="Dean R.A."/>
        </authorList>
    </citation>
    <scope>NUCLEOTIDE SEQUENCE</scope>
    <source>
        <strain evidence="3">R3-111a-1</strain>
    </source>
</reference>
<dbReference type="RefSeq" id="XP_009230567.1">
    <property type="nucleotide sequence ID" value="XM_009232303.1"/>
</dbReference>
<evidence type="ECO:0000313" key="4">
    <source>
        <dbReference type="Proteomes" id="UP000006039"/>
    </source>
</evidence>